<feature type="domain" description="HMG box" evidence="3">
    <location>
        <begin position="123"/>
        <end position="191"/>
    </location>
</feature>
<dbReference type="Gene3D" id="1.10.30.10">
    <property type="entry name" value="High mobility group box domain"/>
    <property type="match status" value="2"/>
</dbReference>
<dbReference type="PROSITE" id="PS50118">
    <property type="entry name" value="HMG_BOX_2"/>
    <property type="match status" value="2"/>
</dbReference>
<evidence type="ECO:0000313" key="4">
    <source>
        <dbReference type="EMBL" id="RWS18999.1"/>
    </source>
</evidence>
<dbReference type="AlphaFoldDB" id="A0A443RVC8"/>
<name>A0A443RVC8_9ACAR</name>
<feature type="compositionally biased region" description="Basic residues" evidence="2">
    <location>
        <begin position="1"/>
        <end position="30"/>
    </location>
</feature>
<protein>
    <submittedName>
        <fullName evidence="4">Protein CBR-HMG-1.2-like protein</fullName>
    </submittedName>
</protein>
<keyword evidence="1" id="KW-0238">DNA-binding</keyword>
<feature type="region of interest" description="Disordered" evidence="2">
    <location>
        <begin position="1"/>
        <end position="36"/>
    </location>
</feature>
<dbReference type="STRING" id="299467.A0A443RVC8"/>
<dbReference type="InterPro" id="IPR036910">
    <property type="entry name" value="HMG_box_dom_sf"/>
</dbReference>
<gene>
    <name evidence="4" type="ORF">B4U80_14519</name>
</gene>
<dbReference type="Proteomes" id="UP000288716">
    <property type="component" value="Unassembled WGS sequence"/>
</dbReference>
<keyword evidence="1" id="KW-0539">Nucleus</keyword>
<dbReference type="EMBL" id="NCKV01031411">
    <property type="protein sequence ID" value="RWS18999.1"/>
    <property type="molecule type" value="Genomic_DNA"/>
</dbReference>
<accession>A0A443RVC8</accession>
<feature type="DNA-binding region" description="HMG box" evidence="1">
    <location>
        <begin position="28"/>
        <end position="95"/>
    </location>
</feature>
<feature type="region of interest" description="Disordered" evidence="2">
    <location>
        <begin position="85"/>
        <end position="118"/>
    </location>
</feature>
<dbReference type="InterPro" id="IPR009071">
    <property type="entry name" value="HMG_box_dom"/>
</dbReference>
<feature type="compositionally biased region" description="Basic residues" evidence="2">
    <location>
        <begin position="85"/>
        <end position="111"/>
    </location>
</feature>
<dbReference type="SMART" id="SM00398">
    <property type="entry name" value="HMG"/>
    <property type="match status" value="2"/>
</dbReference>
<evidence type="ECO:0000313" key="5">
    <source>
        <dbReference type="Proteomes" id="UP000288716"/>
    </source>
</evidence>
<feature type="domain" description="HMG box" evidence="3">
    <location>
        <begin position="28"/>
        <end position="95"/>
    </location>
</feature>
<sequence length="195" mass="24212">MGKSSKKRCKPKGKQRNNRSSTRQKGKVNKRKDPFAIFREEEMKRFRKKYRKQPGRCFQRKLSERWSRLPKLRARYRKKAQKLWIKHKKEIQKLNRRKAGRKPRPSNRKKSQSLWNHKKEMQTLDRLAPFFLFSSKEEPKVRRQHPKWPNKKIHKELEKRWRALPKRVKDGYKKRSDKDRKAHKAMLRKYFPHFR</sequence>
<dbReference type="Pfam" id="PF00505">
    <property type="entry name" value="HMG_box"/>
    <property type="match status" value="1"/>
</dbReference>
<dbReference type="GO" id="GO:0003677">
    <property type="term" value="F:DNA binding"/>
    <property type="evidence" value="ECO:0007669"/>
    <property type="project" value="UniProtKB-UniRule"/>
</dbReference>
<organism evidence="4 5">
    <name type="scientific">Leptotrombidium deliense</name>
    <dbReference type="NCBI Taxonomy" id="299467"/>
    <lineage>
        <taxon>Eukaryota</taxon>
        <taxon>Metazoa</taxon>
        <taxon>Ecdysozoa</taxon>
        <taxon>Arthropoda</taxon>
        <taxon>Chelicerata</taxon>
        <taxon>Arachnida</taxon>
        <taxon>Acari</taxon>
        <taxon>Acariformes</taxon>
        <taxon>Trombidiformes</taxon>
        <taxon>Prostigmata</taxon>
        <taxon>Anystina</taxon>
        <taxon>Parasitengona</taxon>
        <taxon>Trombiculoidea</taxon>
        <taxon>Trombiculidae</taxon>
        <taxon>Leptotrombidium</taxon>
    </lineage>
</organism>
<reference evidence="4 5" key="1">
    <citation type="journal article" date="2018" name="Gigascience">
        <title>Genomes of trombidid mites reveal novel predicted allergens and laterally-transferred genes associated with secondary metabolism.</title>
        <authorList>
            <person name="Dong X."/>
            <person name="Chaisiri K."/>
            <person name="Xia D."/>
            <person name="Armstrong S.D."/>
            <person name="Fang Y."/>
            <person name="Donnelly M.J."/>
            <person name="Kadowaki T."/>
            <person name="McGarry J.W."/>
            <person name="Darby A.C."/>
            <person name="Makepeace B.L."/>
        </authorList>
    </citation>
    <scope>NUCLEOTIDE SEQUENCE [LARGE SCALE GENOMIC DNA]</scope>
    <source>
        <strain evidence="4">UoL-UT</strain>
    </source>
</reference>
<dbReference type="SUPFAM" id="SSF47095">
    <property type="entry name" value="HMG-box"/>
    <property type="match status" value="2"/>
</dbReference>
<evidence type="ECO:0000256" key="1">
    <source>
        <dbReference type="PROSITE-ProRule" id="PRU00267"/>
    </source>
</evidence>
<evidence type="ECO:0000256" key="2">
    <source>
        <dbReference type="SAM" id="MobiDB-lite"/>
    </source>
</evidence>
<comment type="caution">
    <text evidence="4">The sequence shown here is derived from an EMBL/GenBank/DDBJ whole genome shotgun (WGS) entry which is preliminary data.</text>
</comment>
<dbReference type="CDD" id="cd00084">
    <property type="entry name" value="HMG-box_SF"/>
    <property type="match status" value="1"/>
</dbReference>
<proteinExistence type="predicted"/>
<keyword evidence="5" id="KW-1185">Reference proteome</keyword>
<evidence type="ECO:0000259" key="3">
    <source>
        <dbReference type="PROSITE" id="PS50118"/>
    </source>
</evidence>
<dbReference type="VEuPathDB" id="VectorBase:LDEU013041"/>
<feature type="DNA-binding region" description="HMG box" evidence="1">
    <location>
        <begin position="123"/>
        <end position="191"/>
    </location>
</feature>
<dbReference type="GO" id="GO:0005634">
    <property type="term" value="C:nucleus"/>
    <property type="evidence" value="ECO:0007669"/>
    <property type="project" value="UniProtKB-UniRule"/>
</dbReference>